<feature type="transmembrane region" description="Helical" evidence="1">
    <location>
        <begin position="42"/>
        <end position="60"/>
    </location>
</feature>
<dbReference type="RefSeq" id="WP_124955669.1">
    <property type="nucleotide sequence ID" value="NZ_RRCH01000029.1"/>
</dbReference>
<dbReference type="Pfam" id="PF23923">
    <property type="entry name" value="DUF7262"/>
    <property type="match status" value="1"/>
</dbReference>
<keyword evidence="1" id="KW-0812">Transmembrane</keyword>
<dbReference type="OrthoDB" id="247846at2157"/>
<proteinExistence type="predicted"/>
<comment type="caution">
    <text evidence="2">The sequence shown here is derived from an EMBL/GenBank/DDBJ whole genome shotgun (WGS) entry which is preliminary data.</text>
</comment>
<keyword evidence="1" id="KW-0472">Membrane</keyword>
<accession>A0A3P3R6U1</accession>
<sequence length="159" mass="17622">MSDPKRRGDRLWRWLLSDGWNRVERAIPNTSRAQLSLPVMEVAIGVLVVFAVLSGIILGIPPPEPRETQLDTYARDTATLLEDPSTPYRLPALTTSRSGFEQGAPLLSDRLKELLPENLMARIETPHGVIGYRSPSDAPIGQTTIPTPNGSVRILVWYP</sequence>
<gene>
    <name evidence="2" type="ORF">EIK79_13675</name>
</gene>
<organism evidence="2 3">
    <name type="scientific">Halocatena pleomorpha</name>
    <dbReference type="NCBI Taxonomy" id="1785090"/>
    <lineage>
        <taxon>Archaea</taxon>
        <taxon>Methanobacteriati</taxon>
        <taxon>Methanobacteriota</taxon>
        <taxon>Stenosarchaea group</taxon>
        <taxon>Halobacteria</taxon>
        <taxon>Halobacteriales</taxon>
        <taxon>Natronomonadaceae</taxon>
        <taxon>Halocatena</taxon>
    </lineage>
</organism>
<keyword evidence="3" id="KW-1185">Reference proteome</keyword>
<evidence type="ECO:0000313" key="3">
    <source>
        <dbReference type="Proteomes" id="UP000282322"/>
    </source>
</evidence>
<keyword evidence="1" id="KW-1133">Transmembrane helix</keyword>
<dbReference type="AlphaFoldDB" id="A0A3P3R6U1"/>
<evidence type="ECO:0000256" key="1">
    <source>
        <dbReference type="SAM" id="Phobius"/>
    </source>
</evidence>
<dbReference type="EMBL" id="RRCH01000029">
    <property type="protein sequence ID" value="RRJ29181.1"/>
    <property type="molecule type" value="Genomic_DNA"/>
</dbReference>
<reference evidence="2 3" key="1">
    <citation type="submission" date="2018-11" db="EMBL/GenBank/DDBJ databases">
        <title>Taxonoimc description of Halomarina strain SPP-AMP-1.</title>
        <authorList>
            <person name="Pal Y."/>
            <person name="Srinivasana K."/>
            <person name="Verma A."/>
            <person name="Kumar P."/>
        </authorList>
    </citation>
    <scope>NUCLEOTIDE SEQUENCE [LARGE SCALE GENOMIC DNA]</scope>
    <source>
        <strain evidence="2 3">SPP-AMP-1</strain>
    </source>
</reference>
<dbReference type="Proteomes" id="UP000282322">
    <property type="component" value="Unassembled WGS sequence"/>
</dbReference>
<dbReference type="InterPro" id="IPR055686">
    <property type="entry name" value="DUF7262"/>
</dbReference>
<name>A0A3P3R6U1_9EURY</name>
<evidence type="ECO:0000313" key="2">
    <source>
        <dbReference type="EMBL" id="RRJ29181.1"/>
    </source>
</evidence>
<protein>
    <submittedName>
        <fullName evidence="2">Uncharacterized protein</fullName>
    </submittedName>
</protein>